<dbReference type="RefSeq" id="WP_108690427.1">
    <property type="nucleotide sequence ID" value="NZ_QCYH01000001.1"/>
</dbReference>
<dbReference type="EMBL" id="QCYH01000001">
    <property type="protein sequence ID" value="PVA11683.1"/>
    <property type="molecule type" value="Genomic_DNA"/>
</dbReference>
<organism evidence="1 2">
    <name type="scientific">Pelagivirga sediminicola</name>
    <dbReference type="NCBI Taxonomy" id="2170575"/>
    <lineage>
        <taxon>Bacteria</taxon>
        <taxon>Pseudomonadati</taxon>
        <taxon>Pseudomonadota</taxon>
        <taxon>Alphaproteobacteria</taxon>
        <taxon>Rhodobacterales</taxon>
        <taxon>Paracoccaceae</taxon>
        <taxon>Pelagivirga</taxon>
    </lineage>
</organism>
<evidence type="ECO:0000313" key="2">
    <source>
        <dbReference type="Proteomes" id="UP000244446"/>
    </source>
</evidence>
<gene>
    <name evidence="1" type="ORF">DC366_01605</name>
</gene>
<reference evidence="1 2" key="1">
    <citation type="submission" date="2018-04" db="EMBL/GenBank/DDBJ databases">
        <title>Pelagivirga bohaiensis gen. nov., sp. nov., a bacterium isolated from the Bohai Sea.</title>
        <authorList>
            <person name="Ji X."/>
        </authorList>
    </citation>
    <scope>NUCLEOTIDE SEQUENCE [LARGE SCALE GENOMIC DNA]</scope>
    <source>
        <strain evidence="1 2">BH-SD19</strain>
    </source>
</reference>
<comment type="caution">
    <text evidence="1">The sequence shown here is derived from an EMBL/GenBank/DDBJ whole genome shotgun (WGS) entry which is preliminary data.</text>
</comment>
<sequence>MRRPAGILYEDLKIAFVPQIVRLGPSPDDADLTLMQLGEMTIENTGAEPRTLTPGFLEAFDLRVLDTSIQPPQNALPAGGLVLAAGARHAWGLSARTDDDPHDWGGSFSMRHSARRAEVFGDERFHIGHGQFFGSGGSP</sequence>
<dbReference type="AlphaFoldDB" id="A0A2T7GB97"/>
<accession>A0A2T7GB97</accession>
<proteinExistence type="predicted"/>
<keyword evidence="2" id="KW-1185">Reference proteome</keyword>
<protein>
    <submittedName>
        <fullName evidence="1">Uncharacterized protein</fullName>
    </submittedName>
</protein>
<name>A0A2T7GB97_9RHOB</name>
<evidence type="ECO:0000313" key="1">
    <source>
        <dbReference type="EMBL" id="PVA11683.1"/>
    </source>
</evidence>
<dbReference type="Proteomes" id="UP000244446">
    <property type="component" value="Unassembled WGS sequence"/>
</dbReference>